<protein>
    <recommendedName>
        <fullName evidence="1">Stomatal closure-related actin-binding protein Ig domain-containing protein</fullName>
    </recommendedName>
</protein>
<feature type="domain" description="Stomatal closure-related actin-binding protein Ig" evidence="1">
    <location>
        <begin position="1"/>
        <end position="36"/>
    </location>
</feature>
<gene>
    <name evidence="2" type="ORF">V6N11_078804</name>
</gene>
<name>A0ABR2RTK1_9ROSI</name>
<evidence type="ECO:0000313" key="2">
    <source>
        <dbReference type="EMBL" id="KAK9016302.1"/>
    </source>
</evidence>
<reference evidence="2 3" key="1">
    <citation type="journal article" date="2024" name="G3 (Bethesda)">
        <title>Genome assembly of Hibiscus sabdariffa L. provides insights into metabolisms of medicinal natural products.</title>
        <authorList>
            <person name="Kim T."/>
        </authorList>
    </citation>
    <scope>NUCLEOTIDE SEQUENCE [LARGE SCALE GENOMIC DNA]</scope>
    <source>
        <strain evidence="2">TK-2024</strain>
        <tissue evidence="2">Old leaves</tissue>
    </source>
</reference>
<keyword evidence="3" id="KW-1185">Reference proteome</keyword>
<comment type="caution">
    <text evidence="2">The sequence shown here is derived from an EMBL/GenBank/DDBJ whole genome shotgun (WGS) entry which is preliminary data.</text>
</comment>
<accession>A0ABR2RTK1</accession>
<dbReference type="Pfam" id="PF16709">
    <property type="entry name" value="SCAB-Ig"/>
    <property type="match status" value="1"/>
</dbReference>
<sequence>MYAPEPLDVGRVLQAEILSNGKKVSVTTANPIDSGSHFPDQWTKSSITLDSRIQYWKDEDQALQRMDHKVQRKLFHINAGDAGRTR</sequence>
<organism evidence="2 3">
    <name type="scientific">Hibiscus sabdariffa</name>
    <name type="common">roselle</name>
    <dbReference type="NCBI Taxonomy" id="183260"/>
    <lineage>
        <taxon>Eukaryota</taxon>
        <taxon>Viridiplantae</taxon>
        <taxon>Streptophyta</taxon>
        <taxon>Embryophyta</taxon>
        <taxon>Tracheophyta</taxon>
        <taxon>Spermatophyta</taxon>
        <taxon>Magnoliopsida</taxon>
        <taxon>eudicotyledons</taxon>
        <taxon>Gunneridae</taxon>
        <taxon>Pentapetalae</taxon>
        <taxon>rosids</taxon>
        <taxon>malvids</taxon>
        <taxon>Malvales</taxon>
        <taxon>Malvaceae</taxon>
        <taxon>Malvoideae</taxon>
        <taxon>Hibiscus</taxon>
    </lineage>
</organism>
<dbReference type="InterPro" id="IPR032015">
    <property type="entry name" value="SCAB-Ig"/>
</dbReference>
<dbReference type="Proteomes" id="UP001396334">
    <property type="component" value="Unassembled WGS sequence"/>
</dbReference>
<evidence type="ECO:0000313" key="3">
    <source>
        <dbReference type="Proteomes" id="UP001396334"/>
    </source>
</evidence>
<evidence type="ECO:0000259" key="1">
    <source>
        <dbReference type="Pfam" id="PF16709"/>
    </source>
</evidence>
<proteinExistence type="predicted"/>
<dbReference type="EMBL" id="JBBPBN010000020">
    <property type="protein sequence ID" value="KAK9016302.1"/>
    <property type="molecule type" value="Genomic_DNA"/>
</dbReference>